<dbReference type="SUPFAM" id="SSF55424">
    <property type="entry name" value="FAD/NAD-linked reductases, dimerisation (C-terminal) domain"/>
    <property type="match status" value="1"/>
</dbReference>
<evidence type="ECO:0000256" key="10">
    <source>
        <dbReference type="ARBA" id="ARBA00022990"/>
    </source>
</evidence>
<keyword evidence="10" id="KW-0007">Acetylation</keyword>
<dbReference type="Pfam" id="PF02852">
    <property type="entry name" value="Pyr_redox_dim"/>
    <property type="match status" value="1"/>
</dbReference>
<dbReference type="InterPro" id="IPR016156">
    <property type="entry name" value="FAD/NAD-linked_Rdtase_dimer_sf"/>
</dbReference>
<feature type="binding site" evidence="18">
    <location>
        <position position="285"/>
    </location>
    <ligand>
        <name>NAD(+)</name>
        <dbReference type="ChEBI" id="CHEBI:57540"/>
    </ligand>
</feature>
<comment type="catalytic activity">
    <reaction evidence="15 21">
        <text>2 glutathione + NADP(+) = glutathione disulfide + NADPH + H(+)</text>
        <dbReference type="Rhea" id="RHEA:11740"/>
        <dbReference type="ChEBI" id="CHEBI:15378"/>
        <dbReference type="ChEBI" id="CHEBI:57783"/>
        <dbReference type="ChEBI" id="CHEBI:57925"/>
        <dbReference type="ChEBI" id="CHEBI:58297"/>
        <dbReference type="ChEBI" id="CHEBI:58349"/>
        <dbReference type="EC" id="1.8.1.7"/>
    </reaction>
</comment>
<evidence type="ECO:0000256" key="18">
    <source>
        <dbReference type="PIRSR" id="PIRSR000350-3"/>
    </source>
</evidence>
<dbReference type="PRINTS" id="PR00411">
    <property type="entry name" value="PNDRDTASEI"/>
</dbReference>
<dbReference type="FunFam" id="3.50.50.60:FF:000484">
    <property type="entry name" value="Glutathione reductase, mitochondrial"/>
    <property type="match status" value="1"/>
</dbReference>
<dbReference type="NCBIfam" id="NF004776">
    <property type="entry name" value="PRK06116.1"/>
    <property type="match status" value="1"/>
</dbReference>
<keyword evidence="7 18" id="KW-0274">FAD</keyword>
<keyword evidence="8 21" id="KW-0521">NADP</keyword>
<evidence type="ECO:0000259" key="22">
    <source>
        <dbReference type="Pfam" id="PF02852"/>
    </source>
</evidence>
<reference evidence="24 25" key="1">
    <citation type="submission" date="2024-02" db="EMBL/GenBank/DDBJ databases">
        <title>Chromosome-scale genome assembly of the rough periwinkle Littorina saxatilis.</title>
        <authorList>
            <person name="De Jode A."/>
            <person name="Faria R."/>
            <person name="Formenti G."/>
            <person name="Sims Y."/>
            <person name="Smith T.P."/>
            <person name="Tracey A."/>
            <person name="Wood J.M.D."/>
            <person name="Zagrodzka Z.B."/>
            <person name="Johannesson K."/>
            <person name="Butlin R.K."/>
            <person name="Leder E.H."/>
        </authorList>
    </citation>
    <scope>NUCLEOTIDE SEQUENCE [LARGE SCALE GENOMIC DNA]</scope>
    <source>
        <strain evidence="24">Snail1</strain>
        <tissue evidence="24">Muscle</tissue>
    </source>
</reference>
<keyword evidence="11 20" id="KW-0560">Oxidoreductase</keyword>
<dbReference type="AlphaFoldDB" id="A0AAN9ANW4"/>
<evidence type="ECO:0000256" key="2">
    <source>
        <dbReference type="ARBA" id="ARBA00004496"/>
    </source>
</evidence>
<keyword evidence="9" id="KW-0809">Transit peptide</keyword>
<evidence type="ECO:0000256" key="20">
    <source>
        <dbReference type="RuleBase" id="RU003691"/>
    </source>
</evidence>
<evidence type="ECO:0000313" key="24">
    <source>
        <dbReference type="EMBL" id="KAK7090299.1"/>
    </source>
</evidence>
<dbReference type="GO" id="GO:0004362">
    <property type="term" value="F:glutathione-disulfide reductase (NADPH) activity"/>
    <property type="evidence" value="ECO:0007669"/>
    <property type="project" value="UniProtKB-EC"/>
</dbReference>
<evidence type="ECO:0000313" key="25">
    <source>
        <dbReference type="Proteomes" id="UP001374579"/>
    </source>
</evidence>
<dbReference type="GO" id="GO:0005739">
    <property type="term" value="C:mitochondrion"/>
    <property type="evidence" value="ECO:0007669"/>
    <property type="project" value="UniProtKB-SubCell"/>
</dbReference>
<evidence type="ECO:0000256" key="8">
    <source>
        <dbReference type="ARBA" id="ARBA00022857"/>
    </source>
</evidence>
<keyword evidence="13" id="KW-1015">Disulfide bond</keyword>
<dbReference type="PIRSF" id="PIRSF000350">
    <property type="entry name" value="Mercury_reductase_MerA"/>
    <property type="match status" value="1"/>
</dbReference>
<keyword evidence="12" id="KW-0496">Mitochondrion</keyword>
<dbReference type="InterPro" id="IPR006322">
    <property type="entry name" value="Glutathione_Rdtase_euk/bac"/>
</dbReference>
<keyword evidence="25" id="KW-1185">Reference proteome</keyword>
<dbReference type="Gene3D" id="3.30.390.30">
    <property type="match status" value="1"/>
</dbReference>
<feature type="binding site" evidence="18">
    <location>
        <position position="75"/>
    </location>
    <ligand>
        <name>FAD</name>
        <dbReference type="ChEBI" id="CHEBI:57692"/>
    </ligand>
</feature>
<evidence type="ECO:0000256" key="7">
    <source>
        <dbReference type="ARBA" id="ARBA00022827"/>
    </source>
</evidence>
<dbReference type="GO" id="GO:0006749">
    <property type="term" value="P:glutathione metabolic process"/>
    <property type="evidence" value="ECO:0007669"/>
    <property type="project" value="InterPro"/>
</dbReference>
<evidence type="ECO:0000256" key="21">
    <source>
        <dbReference type="RuleBase" id="RU365016"/>
    </source>
</evidence>
<evidence type="ECO:0000256" key="16">
    <source>
        <dbReference type="ARBA" id="ARBA00056905"/>
    </source>
</evidence>
<dbReference type="NCBIfam" id="TIGR01421">
    <property type="entry name" value="gluta_reduc_1"/>
    <property type="match status" value="1"/>
</dbReference>
<dbReference type="GO" id="GO:0050661">
    <property type="term" value="F:NADP binding"/>
    <property type="evidence" value="ECO:0007669"/>
    <property type="project" value="InterPro"/>
</dbReference>
<dbReference type="InterPro" id="IPR001100">
    <property type="entry name" value="Pyr_nuc-diS_OxRdtase"/>
</dbReference>
<dbReference type="PANTHER" id="PTHR42737">
    <property type="entry name" value="GLUTATHIONE REDUCTASE"/>
    <property type="match status" value="1"/>
</dbReference>
<dbReference type="EMBL" id="JBAMIC010000024">
    <property type="protein sequence ID" value="KAK7090299.1"/>
    <property type="molecule type" value="Genomic_DNA"/>
</dbReference>
<dbReference type="InterPro" id="IPR036188">
    <property type="entry name" value="FAD/NAD-bd_sf"/>
</dbReference>
<dbReference type="InterPro" id="IPR012999">
    <property type="entry name" value="Pyr_OxRdtase_I_AS"/>
</dbReference>
<feature type="active site" description="Proton acceptor" evidence="17">
    <location>
        <position position="462"/>
    </location>
</feature>
<feature type="binding site" evidence="18">
    <location>
        <position position="326"/>
    </location>
    <ligand>
        <name>FAD</name>
        <dbReference type="ChEBI" id="CHEBI:57692"/>
    </ligand>
</feature>
<dbReference type="SUPFAM" id="SSF51905">
    <property type="entry name" value="FAD/NAD(P)-binding domain"/>
    <property type="match status" value="1"/>
</dbReference>
<dbReference type="GO" id="GO:0050660">
    <property type="term" value="F:flavin adenine dinucleotide binding"/>
    <property type="evidence" value="ECO:0007669"/>
    <property type="project" value="InterPro"/>
</dbReference>
<keyword evidence="18" id="KW-0520">NAD</keyword>
<feature type="domain" description="FAD/NAD(P)-binding" evidence="23">
    <location>
        <begin position="29"/>
        <end position="341"/>
    </location>
</feature>
<comment type="function">
    <text evidence="16 21">Catalyzes the reduction of glutathione disulfide (GSSG) to reduced glutathione (GSH). Constitutes the major mechanism to maintain a high GSH:GSSG ratio in the cytosol.</text>
</comment>
<evidence type="ECO:0000256" key="3">
    <source>
        <dbReference type="ARBA" id="ARBA00007532"/>
    </source>
</evidence>
<dbReference type="EC" id="1.8.1.7" evidence="21"/>
<dbReference type="GO" id="GO:0005829">
    <property type="term" value="C:cytosol"/>
    <property type="evidence" value="ECO:0007669"/>
    <property type="project" value="TreeGrafter"/>
</dbReference>
<keyword evidence="18" id="KW-0547">Nucleotide-binding</keyword>
<dbReference type="PROSITE" id="PS00076">
    <property type="entry name" value="PYRIDINE_REDOX_1"/>
    <property type="match status" value="1"/>
</dbReference>
<feature type="disulfide bond" description="Redox-active" evidence="19">
    <location>
        <begin position="66"/>
        <end position="71"/>
    </location>
</feature>
<evidence type="ECO:0000256" key="12">
    <source>
        <dbReference type="ARBA" id="ARBA00023128"/>
    </source>
</evidence>
<comment type="cofactor">
    <cofactor evidence="18">
        <name>FAD</name>
        <dbReference type="ChEBI" id="CHEBI:57692"/>
    </cofactor>
    <text evidence="18">Binds 1 FAD per subunit.</text>
</comment>
<evidence type="ECO:0000256" key="15">
    <source>
        <dbReference type="ARBA" id="ARBA00049142"/>
    </source>
</evidence>
<dbReference type="GO" id="GO:0045454">
    <property type="term" value="P:cell redox homeostasis"/>
    <property type="evidence" value="ECO:0007669"/>
    <property type="project" value="InterPro"/>
</dbReference>
<evidence type="ECO:0000256" key="13">
    <source>
        <dbReference type="ARBA" id="ARBA00023157"/>
    </source>
</evidence>
<dbReference type="Proteomes" id="UP001374579">
    <property type="component" value="Unassembled WGS sequence"/>
</dbReference>
<dbReference type="Gene3D" id="3.50.50.60">
    <property type="entry name" value="FAD/NAD(P)-binding domain"/>
    <property type="match status" value="2"/>
</dbReference>
<evidence type="ECO:0000256" key="5">
    <source>
        <dbReference type="ARBA" id="ARBA00022490"/>
    </source>
</evidence>
<dbReference type="InterPro" id="IPR023753">
    <property type="entry name" value="FAD/NAD-binding_dom"/>
</dbReference>
<feature type="domain" description="Pyridine nucleotide-disulphide oxidoreductase dimerisation" evidence="22">
    <location>
        <begin position="362"/>
        <end position="472"/>
    </location>
</feature>
<comment type="subcellular location">
    <subcellularLocation>
        <location evidence="2 21">Cytoplasm</location>
    </subcellularLocation>
    <subcellularLocation>
        <location evidence="1">Mitochondrion</location>
    </subcellularLocation>
</comment>
<keyword evidence="5 21" id="KW-0963">Cytoplasm</keyword>
<evidence type="ECO:0000259" key="23">
    <source>
        <dbReference type="Pfam" id="PF07992"/>
    </source>
</evidence>
<dbReference type="PANTHER" id="PTHR42737:SF2">
    <property type="entry name" value="GLUTATHIONE REDUCTASE"/>
    <property type="match status" value="1"/>
</dbReference>
<evidence type="ECO:0000256" key="9">
    <source>
        <dbReference type="ARBA" id="ARBA00022946"/>
    </source>
</evidence>
<comment type="subunit">
    <text evidence="4">Homodimer; disulfide-linked.</text>
</comment>
<dbReference type="FunFam" id="3.50.50.60:FF:000141">
    <property type="entry name" value="Glutathione reductase"/>
    <property type="match status" value="1"/>
</dbReference>
<organism evidence="24 25">
    <name type="scientific">Littorina saxatilis</name>
    <dbReference type="NCBI Taxonomy" id="31220"/>
    <lineage>
        <taxon>Eukaryota</taxon>
        <taxon>Metazoa</taxon>
        <taxon>Spiralia</taxon>
        <taxon>Lophotrochozoa</taxon>
        <taxon>Mollusca</taxon>
        <taxon>Gastropoda</taxon>
        <taxon>Caenogastropoda</taxon>
        <taxon>Littorinimorpha</taxon>
        <taxon>Littorinoidea</taxon>
        <taxon>Littorinidae</taxon>
        <taxon>Littorina</taxon>
    </lineage>
</organism>
<dbReference type="Pfam" id="PF07992">
    <property type="entry name" value="Pyr_redox_2"/>
    <property type="match status" value="1"/>
</dbReference>
<evidence type="ECO:0000256" key="6">
    <source>
        <dbReference type="ARBA" id="ARBA00022630"/>
    </source>
</evidence>
<sequence>MQLFTRLVFSRPTVSIRLLSSMAPIETKFDLLVIGGGSGGLATARRAAEFGVKAAVVEEGRWGGTCVNVGCVPKKVMFNTAMHAEMLHDHKDYGFDVQLKKFDWGYIKKRRDDYIKRLNGIYETNLEKSKVEKITGHAQFSEDKQIEVAGQKYSAKHIVIATGGRPSMSNIPGAEYGITSDGFFELETLPKKVVVVGAGYIAVELAGIFNALGADTSILIRFDEVLRTFDKVISSNVTANMEQAGVKVLRKTQVQKVEKGSDGKLTVTTNTGPISGVECLLFAIGRVPNTDSLNLAHMGIQTDLKGQIIVDKYQNTNVPNIYALGDVCGKALLTPVAIAAGRKLAHRIFKGEKEAHLCYENIPTVIFSHPPVGTIGMSQCEAEMQFGKEKVKIYESTFTPMYYVVTETKYKCQMKLVCQLPTEKVVGLHMVGQGCDEMMQGFSVAIVMGATKQQFDSCVAIHPTSSEELVTLR</sequence>
<keyword evidence="14 20" id="KW-0676">Redox-active center</keyword>
<name>A0AAN9ANW4_9CAEN</name>
<evidence type="ECO:0000256" key="4">
    <source>
        <dbReference type="ARBA" id="ARBA00011748"/>
    </source>
</evidence>
<dbReference type="GO" id="GO:0034599">
    <property type="term" value="P:cellular response to oxidative stress"/>
    <property type="evidence" value="ECO:0007669"/>
    <property type="project" value="TreeGrafter"/>
</dbReference>
<proteinExistence type="inferred from homology"/>
<comment type="similarity">
    <text evidence="3 20">Belongs to the class-I pyridine nucleotide-disulfide oxidoreductase family.</text>
</comment>
<feature type="binding site" evidence="18">
    <location>
        <begin position="197"/>
        <end position="204"/>
    </location>
    <ligand>
        <name>NAD(+)</name>
        <dbReference type="ChEBI" id="CHEBI:57540"/>
    </ligand>
</feature>
<evidence type="ECO:0000256" key="17">
    <source>
        <dbReference type="PIRSR" id="PIRSR000350-2"/>
    </source>
</evidence>
<keyword evidence="6 20" id="KW-0285">Flavoprotein</keyword>
<dbReference type="InterPro" id="IPR046952">
    <property type="entry name" value="GSHR/TRXR-like"/>
</dbReference>
<protein>
    <recommendedName>
        <fullName evidence="21">Glutathione reductase</fullName>
        <ecNumber evidence="21">1.8.1.7</ecNumber>
    </recommendedName>
</protein>
<dbReference type="PRINTS" id="PR00368">
    <property type="entry name" value="FADPNR"/>
</dbReference>
<comment type="caution">
    <text evidence="24">The sequence shown here is derived from an EMBL/GenBank/DDBJ whole genome shotgun (WGS) entry which is preliminary data.</text>
</comment>
<evidence type="ECO:0000256" key="14">
    <source>
        <dbReference type="ARBA" id="ARBA00023284"/>
    </source>
</evidence>
<accession>A0AAN9ANW4</accession>
<dbReference type="InterPro" id="IPR004099">
    <property type="entry name" value="Pyr_nucl-diS_OxRdtase_dimer"/>
</dbReference>
<dbReference type="FunFam" id="3.50.50.60:FF:000671">
    <property type="entry name" value="Thioredoxin reductase 2, tandem duplicate 1"/>
    <property type="match status" value="1"/>
</dbReference>
<gene>
    <name evidence="24" type="ORF">V1264_010114</name>
</gene>
<dbReference type="FunFam" id="3.30.390.30:FF:000003">
    <property type="entry name" value="Glutathione reductase"/>
    <property type="match status" value="1"/>
</dbReference>
<evidence type="ECO:0000256" key="1">
    <source>
        <dbReference type="ARBA" id="ARBA00004173"/>
    </source>
</evidence>
<evidence type="ECO:0000256" key="19">
    <source>
        <dbReference type="PIRSR" id="PIRSR000350-4"/>
    </source>
</evidence>
<evidence type="ECO:0000256" key="11">
    <source>
        <dbReference type="ARBA" id="ARBA00023002"/>
    </source>
</evidence>